<proteinExistence type="inferred from homology"/>
<feature type="transmembrane region" description="Helical" evidence="7">
    <location>
        <begin position="36"/>
        <end position="56"/>
    </location>
</feature>
<comment type="similarity">
    <text evidence="3">Belongs to the cytochrome P450 family.</text>
</comment>
<evidence type="ECO:0000256" key="4">
    <source>
        <dbReference type="ARBA" id="ARBA00022516"/>
    </source>
</evidence>
<feature type="transmembrane region" description="Helical" evidence="7">
    <location>
        <begin position="77"/>
        <end position="101"/>
    </location>
</feature>
<evidence type="ECO:0008006" key="10">
    <source>
        <dbReference type="Google" id="ProtNLM"/>
    </source>
</evidence>
<sequence length="587" mass="67168">MDDFYDSLPHTSKPPVSDASGMLSYLWNLCLAAPRLPTLIILLVTPLTLVLATRLLSERASVLVQRKHGDQERSKNAVTRSVWLVPYWLPGVGHAFSFGIYRSLWDPAKLMSELRDSSVHGIFALKLGPTKHNIISDPHLVKGVMQQRESVAQFQPIAWNVVEKFFDFPRRSKVKYEADWEEFNKYTERFLMREPSLGNMKGLEESIPQMISFTDSDIDHQPWERWADAEYISDTETEINLMSLMRDMLGNASVPALYGRAYMEQFPDILHNIYDMDAGMVYFLMGLPRWTPYPSVIKAHIARSRAWHSLVEYHKALDAMVDGLPIDSAWGDLDDVSDFELARHKLFKEHKFGYDERGDISILWALVANAPLQTYWQIHNILAIPGLVSRIREEIAPYVVVQRPLTIGSISELPKLTISHEGLSKHCPLLKSTYLEALRTSSQPWSVRQMGAEATISTGKKETEYVLREGEYVTMPHDLHMRDAKYFAAPERFDPDRFLVRNEDGSLGTDMRTIRPYGGGPSMCKGRQFAERECLSLVAGILAYWDIEPADEKIGWQIPAQKKTTAVSLPVHETRVRIKRREFVWNA</sequence>
<evidence type="ECO:0000256" key="7">
    <source>
        <dbReference type="SAM" id="Phobius"/>
    </source>
</evidence>
<dbReference type="Pfam" id="PF00067">
    <property type="entry name" value="p450"/>
    <property type="match status" value="1"/>
</dbReference>
<dbReference type="SUPFAM" id="SSF48264">
    <property type="entry name" value="Cytochrome P450"/>
    <property type="match status" value="1"/>
</dbReference>
<comment type="subcellular location">
    <subcellularLocation>
        <location evidence="2">Endoplasmic reticulum membrane</location>
        <topology evidence="2">Single-pass membrane protein</topology>
    </subcellularLocation>
</comment>
<dbReference type="Gene3D" id="1.10.630.10">
    <property type="entry name" value="Cytochrome P450"/>
    <property type="match status" value="1"/>
</dbReference>
<dbReference type="InterPro" id="IPR002403">
    <property type="entry name" value="Cyt_P450_E_grp-IV"/>
</dbReference>
<keyword evidence="6" id="KW-0408">Iron</keyword>
<name>A0ABR4PQK6_9HELO</name>
<dbReference type="CDD" id="cd11040">
    <property type="entry name" value="CYP7_CYP8-like"/>
    <property type="match status" value="1"/>
</dbReference>
<protein>
    <recommendedName>
        <fullName evidence="10">Cytochrome P450</fullName>
    </recommendedName>
</protein>
<organism evidence="8 9">
    <name type="scientific">Phlyctema vagabunda</name>
    <dbReference type="NCBI Taxonomy" id="108571"/>
    <lineage>
        <taxon>Eukaryota</taxon>
        <taxon>Fungi</taxon>
        <taxon>Dikarya</taxon>
        <taxon>Ascomycota</taxon>
        <taxon>Pezizomycotina</taxon>
        <taxon>Leotiomycetes</taxon>
        <taxon>Helotiales</taxon>
        <taxon>Dermateaceae</taxon>
        <taxon>Phlyctema</taxon>
    </lineage>
</organism>
<evidence type="ECO:0000256" key="5">
    <source>
        <dbReference type="ARBA" id="ARBA00022723"/>
    </source>
</evidence>
<keyword evidence="7" id="KW-0812">Transmembrane</keyword>
<reference evidence="8 9" key="1">
    <citation type="submission" date="2024-06" db="EMBL/GenBank/DDBJ databases">
        <title>Complete genome of Phlyctema vagabunda strain 19-DSS-EL-015.</title>
        <authorList>
            <person name="Fiorenzani C."/>
        </authorList>
    </citation>
    <scope>NUCLEOTIDE SEQUENCE [LARGE SCALE GENOMIC DNA]</scope>
    <source>
        <strain evidence="8 9">19-DSS-EL-015</strain>
    </source>
</reference>
<dbReference type="PANTHER" id="PTHR24306">
    <property type="match status" value="1"/>
</dbReference>
<keyword evidence="9" id="KW-1185">Reference proteome</keyword>
<keyword evidence="4" id="KW-0443">Lipid metabolism</keyword>
<accession>A0ABR4PQK6</accession>
<dbReference type="InterPro" id="IPR036396">
    <property type="entry name" value="Cyt_P450_sf"/>
</dbReference>
<evidence type="ECO:0000256" key="3">
    <source>
        <dbReference type="ARBA" id="ARBA00010617"/>
    </source>
</evidence>
<dbReference type="PRINTS" id="PR00465">
    <property type="entry name" value="EP450IV"/>
</dbReference>
<dbReference type="PANTHER" id="PTHR24306:SF7">
    <property type="entry name" value="AHBB"/>
    <property type="match status" value="1"/>
</dbReference>
<comment type="caution">
    <text evidence="8">The sequence shown here is derived from an EMBL/GenBank/DDBJ whole genome shotgun (WGS) entry which is preliminary data.</text>
</comment>
<dbReference type="Proteomes" id="UP001629113">
    <property type="component" value="Unassembled WGS sequence"/>
</dbReference>
<dbReference type="EMBL" id="JBFCZG010000002">
    <property type="protein sequence ID" value="KAL3425614.1"/>
    <property type="molecule type" value="Genomic_DNA"/>
</dbReference>
<evidence type="ECO:0000313" key="9">
    <source>
        <dbReference type="Proteomes" id="UP001629113"/>
    </source>
</evidence>
<keyword evidence="7" id="KW-0472">Membrane</keyword>
<dbReference type="InterPro" id="IPR001128">
    <property type="entry name" value="Cyt_P450"/>
</dbReference>
<evidence type="ECO:0000256" key="1">
    <source>
        <dbReference type="ARBA" id="ARBA00001971"/>
    </source>
</evidence>
<evidence type="ECO:0000256" key="6">
    <source>
        <dbReference type="ARBA" id="ARBA00023004"/>
    </source>
</evidence>
<evidence type="ECO:0000313" key="8">
    <source>
        <dbReference type="EMBL" id="KAL3425614.1"/>
    </source>
</evidence>
<evidence type="ECO:0000256" key="2">
    <source>
        <dbReference type="ARBA" id="ARBA00004389"/>
    </source>
</evidence>
<keyword evidence="4" id="KW-0444">Lipid biosynthesis</keyword>
<gene>
    <name evidence="8" type="ORF">PVAG01_02405</name>
</gene>
<keyword evidence="7" id="KW-1133">Transmembrane helix</keyword>
<comment type="cofactor">
    <cofactor evidence="1">
        <name>heme</name>
        <dbReference type="ChEBI" id="CHEBI:30413"/>
    </cofactor>
</comment>
<keyword evidence="5" id="KW-0479">Metal-binding</keyword>